<dbReference type="PANTHER" id="PTHR33444">
    <property type="entry name" value="SI:DKEY-19B23.12-RELATED"/>
    <property type="match status" value="1"/>
</dbReference>
<evidence type="ECO:0000313" key="4">
    <source>
        <dbReference type="Proteomes" id="UP001162162"/>
    </source>
</evidence>
<evidence type="ECO:0000256" key="1">
    <source>
        <dbReference type="SAM" id="MobiDB-lite"/>
    </source>
</evidence>
<evidence type="ECO:0000256" key="2">
    <source>
        <dbReference type="SAM" id="Phobius"/>
    </source>
</evidence>
<feature type="compositionally biased region" description="Polar residues" evidence="1">
    <location>
        <begin position="1"/>
        <end position="11"/>
    </location>
</feature>
<name>A0AAV8ZA95_9CUCU</name>
<organism evidence="3 4">
    <name type="scientific">Aromia moschata</name>
    <dbReference type="NCBI Taxonomy" id="1265417"/>
    <lineage>
        <taxon>Eukaryota</taxon>
        <taxon>Metazoa</taxon>
        <taxon>Ecdysozoa</taxon>
        <taxon>Arthropoda</taxon>
        <taxon>Hexapoda</taxon>
        <taxon>Insecta</taxon>
        <taxon>Pterygota</taxon>
        <taxon>Neoptera</taxon>
        <taxon>Endopterygota</taxon>
        <taxon>Coleoptera</taxon>
        <taxon>Polyphaga</taxon>
        <taxon>Cucujiformia</taxon>
        <taxon>Chrysomeloidea</taxon>
        <taxon>Cerambycidae</taxon>
        <taxon>Cerambycinae</taxon>
        <taxon>Callichromatini</taxon>
        <taxon>Aromia</taxon>
    </lineage>
</organism>
<dbReference type="AlphaFoldDB" id="A0AAV8ZA95"/>
<comment type="caution">
    <text evidence="3">The sequence shown here is derived from an EMBL/GenBank/DDBJ whole genome shotgun (WGS) entry which is preliminary data.</text>
</comment>
<proteinExistence type="predicted"/>
<keyword evidence="2" id="KW-0472">Membrane</keyword>
<feature type="transmembrane region" description="Helical" evidence="2">
    <location>
        <begin position="46"/>
        <end position="65"/>
    </location>
</feature>
<evidence type="ECO:0000313" key="3">
    <source>
        <dbReference type="EMBL" id="KAJ8961149.1"/>
    </source>
</evidence>
<dbReference type="InterPro" id="IPR040350">
    <property type="entry name" value="TMEM272"/>
</dbReference>
<dbReference type="PANTHER" id="PTHR33444:SF2">
    <property type="entry name" value="MARVEL DOMAIN-CONTAINING PROTEIN"/>
    <property type="match status" value="1"/>
</dbReference>
<reference evidence="3" key="1">
    <citation type="journal article" date="2023" name="Insect Mol. Biol.">
        <title>Genome sequencing provides insights into the evolution of gene families encoding plant cell wall-degrading enzymes in longhorned beetles.</title>
        <authorList>
            <person name="Shin N.R."/>
            <person name="Okamura Y."/>
            <person name="Kirsch R."/>
            <person name="Pauchet Y."/>
        </authorList>
    </citation>
    <scope>NUCLEOTIDE SEQUENCE</scope>
    <source>
        <strain evidence="3">AMC_N1</strain>
    </source>
</reference>
<keyword evidence="2" id="KW-1133">Transmembrane helix</keyword>
<sequence length="208" mass="23018">MEGEQTHSQSEPLHGANNRGHGDGPGRRQTSLVVKAKEKFSPGIKIGLILALVVYLALLIVGAYGVNKCPVEDNIPLFLIATGGIGLFSKSMTYIREHIMLHLDVKYIETSMYSVETVFFILGSYWVYKEYPPSYDPSSTAYCNKTVYLFAFVYLSTLYAIAVAVLSGFACFLICICFLKSVDTEVNVEAGVQTTDTENVETRQQETV</sequence>
<keyword evidence="2" id="KW-0812">Transmembrane</keyword>
<feature type="transmembrane region" description="Helical" evidence="2">
    <location>
        <begin position="148"/>
        <end position="179"/>
    </location>
</feature>
<feature type="transmembrane region" description="Helical" evidence="2">
    <location>
        <begin position="77"/>
        <end position="95"/>
    </location>
</feature>
<feature type="region of interest" description="Disordered" evidence="1">
    <location>
        <begin position="1"/>
        <end position="28"/>
    </location>
</feature>
<accession>A0AAV8ZA95</accession>
<feature type="transmembrane region" description="Helical" evidence="2">
    <location>
        <begin position="107"/>
        <end position="128"/>
    </location>
</feature>
<keyword evidence="4" id="KW-1185">Reference proteome</keyword>
<gene>
    <name evidence="3" type="ORF">NQ318_008829</name>
</gene>
<dbReference type="EMBL" id="JAPWTK010000006">
    <property type="protein sequence ID" value="KAJ8961149.1"/>
    <property type="molecule type" value="Genomic_DNA"/>
</dbReference>
<protein>
    <submittedName>
        <fullName evidence="3">Uncharacterized protein</fullName>
    </submittedName>
</protein>
<dbReference type="Proteomes" id="UP001162162">
    <property type="component" value="Unassembled WGS sequence"/>
</dbReference>